<organism evidence="3 4">
    <name type="scientific">Delftia acidovorans</name>
    <name type="common">Pseudomonas acidovorans</name>
    <name type="synonym">Comamonas acidovorans</name>
    <dbReference type="NCBI Taxonomy" id="80866"/>
    <lineage>
        <taxon>Bacteria</taxon>
        <taxon>Pseudomonadati</taxon>
        <taxon>Pseudomonadota</taxon>
        <taxon>Betaproteobacteria</taxon>
        <taxon>Burkholderiales</taxon>
        <taxon>Comamonadaceae</taxon>
        <taxon>Delftia</taxon>
    </lineage>
</organism>
<reference evidence="3 4" key="1">
    <citation type="submission" date="2020-12" db="EMBL/GenBank/DDBJ databases">
        <title>FDA dAtabase for Regulatory Grade micrObial Sequences (FDA-ARGOS): Supporting development and validation of Infectious Disease Dx tests.</title>
        <authorList>
            <person name="Sproer C."/>
            <person name="Gronow S."/>
            <person name="Severitt S."/>
            <person name="Schroder I."/>
            <person name="Tallon L."/>
            <person name="Sadzewicz L."/>
            <person name="Zhao X."/>
            <person name="Boylan J."/>
            <person name="Ott S."/>
            <person name="Bowen H."/>
            <person name="Vavikolanu K."/>
            <person name="Mehta A."/>
            <person name="Aluvathingal J."/>
            <person name="Nadendla S."/>
            <person name="Lowell S."/>
            <person name="Myers T."/>
            <person name="Yan Y."/>
            <person name="Sichtig H."/>
        </authorList>
    </citation>
    <scope>NUCLEOTIDE SEQUENCE [LARGE SCALE GENOMIC DNA]</scope>
    <source>
        <strain evidence="3 4">FDAARGOS_909</strain>
    </source>
</reference>
<dbReference type="PANTHER" id="PTHR11487:SF0">
    <property type="entry name" value="S-ACYL FATTY ACID SYNTHASE THIOESTERASE, MEDIUM CHAIN"/>
    <property type="match status" value="1"/>
</dbReference>
<name>A0A7T2S3W9_DELAC</name>
<protein>
    <submittedName>
        <fullName evidence="3">Thioesterase</fullName>
    </submittedName>
</protein>
<dbReference type="GO" id="GO:0008610">
    <property type="term" value="P:lipid biosynthetic process"/>
    <property type="evidence" value="ECO:0007669"/>
    <property type="project" value="TreeGrafter"/>
</dbReference>
<evidence type="ECO:0000256" key="1">
    <source>
        <dbReference type="ARBA" id="ARBA00007169"/>
    </source>
</evidence>
<sequence length="251" mass="27182">MHAPLTLLCLPCAGASATMYLRWRRLLPHWIRIAPVELPGRGSRLGEPAVEDFGQLVTLLCAEQRQAMRGRFALLGHSMGALLAFGIARQLREDGRELPLALIASGSPAPACRDPERFADKGDDAALIADLRKQGGTPEEVFASPELMRITLDVLGADYRVCESFAHTPAPGLPLPVHVLAGRQDDITPARMQAWSQEAAGAFALDWFEGGHFFIRQHEGEVLAVLARRLAECSAGSPSLQGDLHAARVRA</sequence>
<dbReference type="Pfam" id="PF00975">
    <property type="entry name" value="Thioesterase"/>
    <property type="match status" value="1"/>
</dbReference>
<dbReference type="Proteomes" id="UP000594778">
    <property type="component" value="Chromosome"/>
</dbReference>
<dbReference type="InterPro" id="IPR001031">
    <property type="entry name" value="Thioesterase"/>
</dbReference>
<dbReference type="AlphaFoldDB" id="A0A7T2S3W9"/>
<dbReference type="PANTHER" id="PTHR11487">
    <property type="entry name" value="THIOESTERASE"/>
    <property type="match status" value="1"/>
</dbReference>
<evidence type="ECO:0000259" key="2">
    <source>
        <dbReference type="Pfam" id="PF00975"/>
    </source>
</evidence>
<evidence type="ECO:0000313" key="3">
    <source>
        <dbReference type="EMBL" id="QPS08451.1"/>
    </source>
</evidence>
<comment type="similarity">
    <text evidence="1">Belongs to the thioesterase family.</text>
</comment>
<dbReference type="EMBL" id="CP065668">
    <property type="protein sequence ID" value="QPS08451.1"/>
    <property type="molecule type" value="Genomic_DNA"/>
</dbReference>
<dbReference type="SUPFAM" id="SSF53474">
    <property type="entry name" value="alpha/beta-Hydrolases"/>
    <property type="match status" value="1"/>
</dbReference>
<dbReference type="InterPro" id="IPR012223">
    <property type="entry name" value="TEII"/>
</dbReference>
<proteinExistence type="inferred from homology"/>
<feature type="domain" description="Thioesterase" evidence="2">
    <location>
        <begin position="6"/>
        <end position="224"/>
    </location>
</feature>
<dbReference type="RefSeq" id="WP_183021646.1">
    <property type="nucleotide sequence ID" value="NZ_CP065668.1"/>
</dbReference>
<evidence type="ECO:0000313" key="4">
    <source>
        <dbReference type="Proteomes" id="UP000594778"/>
    </source>
</evidence>
<gene>
    <name evidence="3" type="ORF">I6G66_30160</name>
</gene>
<dbReference type="Gene3D" id="3.40.50.1820">
    <property type="entry name" value="alpha/beta hydrolase"/>
    <property type="match status" value="1"/>
</dbReference>
<accession>A0A7T2S3W9</accession>
<dbReference type="InterPro" id="IPR029058">
    <property type="entry name" value="AB_hydrolase_fold"/>
</dbReference>